<dbReference type="PANTHER" id="PTHR12460">
    <property type="entry name" value="CYCLIN-DEPENDENT KINASE INHIBITOR-RELATED PROTEIN"/>
    <property type="match status" value="1"/>
</dbReference>
<dbReference type="AlphaFoldDB" id="A0A8T2UPU1"/>
<feature type="compositionally biased region" description="Polar residues" evidence="2">
    <location>
        <begin position="402"/>
        <end position="416"/>
    </location>
</feature>
<sequence>MNSAFNDQILAEKLRKLNNSQQSIETLSHWCIFHRKKAHLVVETWDKQLRILPREQCIPFLYLANDILQNSRRRGGEFVMEFWKVLPGALKDVIEKGDEQAHHVVLRLVDIWDERKVFGIRNKTLREELLGTEPPIDISAHHFKSSNNTKLKISTHIMQEKLISAYRSVQNAASEEAMVLGRCNVAATRIEGLEKEADEFSDKSILIRELQEQEDIVSQCIGQLETSESAKVLLISLLKEALKEQENKLELIRSQLQSAKAQVQHSGILRQQLMAHRSPSPAETTEQIPVMDNKLDMKTGSLTNLVTNESYRWPPLPQAEEMASFMDEFKSPGIATSAAAEVAAKLAASSSSAQVLASVLSSMVAEEASNIKTSSAPLEPPSSINFPEKRQRIEDESDFVRSSENGSSFMFSPENNSSFAQSSETSSSFIPSSDKSSSFAHQPPPPPPPGLHGSGPHFYSGSVQLYSSSPQRAQAHYPPLPPGPPQSTNASTQAFPYGIPPRPPPPLPPHPRIQGQVPLGTVSISGNQHTFNSSSYPPSRPPGISFFDQQSLPAAQLPRH</sequence>
<keyword evidence="5" id="KW-1185">Reference proteome</keyword>
<proteinExistence type="predicted"/>
<protein>
    <recommendedName>
        <fullName evidence="3">CID domain-containing protein</fullName>
    </recommendedName>
</protein>
<keyword evidence="1" id="KW-0175">Coiled coil</keyword>
<dbReference type="InterPro" id="IPR006569">
    <property type="entry name" value="CID_dom"/>
</dbReference>
<gene>
    <name evidence="4" type="ORF">KP509_05G027700</name>
</gene>
<dbReference type="InterPro" id="IPR008942">
    <property type="entry name" value="ENTH_VHS"/>
</dbReference>
<dbReference type="GO" id="GO:0005634">
    <property type="term" value="C:nucleus"/>
    <property type="evidence" value="ECO:0007669"/>
    <property type="project" value="UniProtKB-ARBA"/>
</dbReference>
<reference evidence="4" key="1">
    <citation type="submission" date="2021-08" db="EMBL/GenBank/DDBJ databases">
        <title>WGS assembly of Ceratopteris richardii.</title>
        <authorList>
            <person name="Marchant D.B."/>
            <person name="Chen G."/>
            <person name="Jenkins J."/>
            <person name="Shu S."/>
            <person name="Leebens-Mack J."/>
            <person name="Grimwood J."/>
            <person name="Schmutz J."/>
            <person name="Soltis P."/>
            <person name="Soltis D."/>
            <person name="Chen Z.-H."/>
        </authorList>
    </citation>
    <scope>NUCLEOTIDE SEQUENCE</scope>
    <source>
        <strain evidence="4">Whitten #5841</strain>
        <tissue evidence="4">Leaf</tissue>
    </source>
</reference>
<feature type="compositionally biased region" description="Pro residues" evidence="2">
    <location>
        <begin position="498"/>
        <end position="511"/>
    </location>
</feature>
<evidence type="ECO:0000259" key="3">
    <source>
        <dbReference type="PROSITE" id="PS51391"/>
    </source>
</evidence>
<name>A0A8T2UPU1_CERRI</name>
<evidence type="ECO:0000256" key="2">
    <source>
        <dbReference type="SAM" id="MobiDB-lite"/>
    </source>
</evidence>
<dbReference type="FunFam" id="1.25.40.90:FF:000018">
    <property type="entry name" value="ENTH/VHS family protein isoform 1"/>
    <property type="match status" value="1"/>
</dbReference>
<feature type="compositionally biased region" description="Low complexity" evidence="2">
    <location>
        <begin position="417"/>
        <end position="438"/>
    </location>
</feature>
<dbReference type="EMBL" id="CM035410">
    <property type="protein sequence ID" value="KAH7436610.1"/>
    <property type="molecule type" value="Genomic_DNA"/>
</dbReference>
<dbReference type="CDD" id="cd16981">
    <property type="entry name" value="CID_RPRD_like"/>
    <property type="match status" value="1"/>
</dbReference>
<dbReference type="Pfam" id="PF04818">
    <property type="entry name" value="CID"/>
    <property type="match status" value="1"/>
</dbReference>
<feature type="compositionally biased region" description="Polar residues" evidence="2">
    <location>
        <begin position="522"/>
        <end position="537"/>
    </location>
</feature>
<feature type="region of interest" description="Disordered" evidence="2">
    <location>
        <begin position="371"/>
        <end position="560"/>
    </location>
</feature>
<organism evidence="4 5">
    <name type="scientific">Ceratopteris richardii</name>
    <name type="common">Triangle waterfern</name>
    <dbReference type="NCBI Taxonomy" id="49495"/>
    <lineage>
        <taxon>Eukaryota</taxon>
        <taxon>Viridiplantae</taxon>
        <taxon>Streptophyta</taxon>
        <taxon>Embryophyta</taxon>
        <taxon>Tracheophyta</taxon>
        <taxon>Polypodiopsida</taxon>
        <taxon>Polypodiidae</taxon>
        <taxon>Polypodiales</taxon>
        <taxon>Pteridineae</taxon>
        <taxon>Pteridaceae</taxon>
        <taxon>Parkerioideae</taxon>
        <taxon>Ceratopteris</taxon>
    </lineage>
</organism>
<feature type="domain" description="CID" evidence="3">
    <location>
        <begin position="2"/>
        <end position="137"/>
    </location>
</feature>
<comment type="caution">
    <text evidence="4">The sequence shown here is derived from an EMBL/GenBank/DDBJ whole genome shotgun (WGS) entry which is preliminary data.</text>
</comment>
<dbReference type="SMART" id="SM00582">
    <property type="entry name" value="RPR"/>
    <property type="match status" value="1"/>
</dbReference>
<dbReference type="OrthoDB" id="10069473at2759"/>
<dbReference type="OMA" id="GFYGTTN"/>
<evidence type="ECO:0000256" key="1">
    <source>
        <dbReference type="SAM" id="Coils"/>
    </source>
</evidence>
<dbReference type="PROSITE" id="PS51391">
    <property type="entry name" value="CID"/>
    <property type="match status" value="1"/>
</dbReference>
<dbReference type="SUPFAM" id="SSF48464">
    <property type="entry name" value="ENTH/VHS domain"/>
    <property type="match status" value="1"/>
</dbReference>
<accession>A0A8T2UPU1</accession>
<feature type="compositionally biased region" description="Basic and acidic residues" evidence="2">
    <location>
        <begin position="387"/>
        <end position="401"/>
    </location>
</feature>
<dbReference type="PANTHER" id="PTHR12460:SF0">
    <property type="entry name" value="CID DOMAIN-CONTAINING PROTEIN-RELATED"/>
    <property type="match status" value="1"/>
</dbReference>
<evidence type="ECO:0000313" key="4">
    <source>
        <dbReference type="EMBL" id="KAH7436610.1"/>
    </source>
</evidence>
<dbReference type="Proteomes" id="UP000825935">
    <property type="component" value="Chromosome 5"/>
</dbReference>
<dbReference type="Gene3D" id="1.25.40.90">
    <property type="match status" value="1"/>
</dbReference>
<feature type="compositionally biased region" description="Polar residues" evidence="2">
    <location>
        <begin position="461"/>
        <end position="472"/>
    </location>
</feature>
<dbReference type="GO" id="GO:0000993">
    <property type="term" value="F:RNA polymerase II complex binding"/>
    <property type="evidence" value="ECO:0007669"/>
    <property type="project" value="TreeGrafter"/>
</dbReference>
<evidence type="ECO:0000313" key="5">
    <source>
        <dbReference type="Proteomes" id="UP000825935"/>
    </source>
</evidence>
<dbReference type="GO" id="GO:0031124">
    <property type="term" value="P:mRNA 3'-end processing"/>
    <property type="evidence" value="ECO:0007669"/>
    <property type="project" value="TreeGrafter"/>
</dbReference>
<feature type="coiled-coil region" evidence="1">
    <location>
        <begin position="235"/>
        <end position="262"/>
    </location>
</feature>